<comment type="caution">
    <text evidence="2">The sequence shown here is derived from an EMBL/GenBank/DDBJ whole genome shotgun (WGS) entry which is preliminary data.</text>
</comment>
<protein>
    <submittedName>
        <fullName evidence="2">FAD-dependent oxidoreductase</fullName>
    </submittedName>
</protein>
<dbReference type="EMBL" id="JAHWGL010000027">
    <property type="protein sequence ID" value="MBW3128678.1"/>
    <property type="molecule type" value="Genomic_DNA"/>
</dbReference>
<dbReference type="Proteomes" id="UP000826188">
    <property type="component" value="Unassembled WGS sequence"/>
</dbReference>
<name>A0ABS6WYU7_9BACT</name>
<dbReference type="InterPro" id="IPR023753">
    <property type="entry name" value="FAD/NAD-binding_dom"/>
</dbReference>
<dbReference type="Pfam" id="PF07992">
    <property type="entry name" value="Pyr_redox_2"/>
    <property type="match status" value="1"/>
</dbReference>
<gene>
    <name evidence="2" type="ORF">KYK14_08965</name>
</gene>
<dbReference type="RefSeq" id="WP_219158552.1">
    <property type="nucleotide sequence ID" value="NZ_JAHWGL010000027.1"/>
</dbReference>
<organism evidence="2 3">
    <name type="scientific">Hymenobacter profundi</name>
    <dbReference type="NCBI Taxonomy" id="1982110"/>
    <lineage>
        <taxon>Bacteria</taxon>
        <taxon>Pseudomonadati</taxon>
        <taxon>Bacteroidota</taxon>
        <taxon>Cytophagia</taxon>
        <taxon>Cytophagales</taxon>
        <taxon>Hymenobacteraceae</taxon>
        <taxon>Hymenobacter</taxon>
    </lineage>
</organism>
<reference evidence="2 3" key="1">
    <citation type="submission" date="2021-07" db="EMBL/GenBank/DDBJ databases">
        <title>Hymenobacter profundi sp. nov., isolated from deep-sea water.</title>
        <authorList>
            <person name="Kim M.K."/>
        </authorList>
    </citation>
    <scope>NUCLEOTIDE SEQUENCE [LARGE SCALE GENOMIC DNA]</scope>
    <source>
        <strain evidence="2 3">M2</strain>
    </source>
</reference>
<proteinExistence type="predicted"/>
<evidence type="ECO:0000313" key="2">
    <source>
        <dbReference type="EMBL" id="MBW3128678.1"/>
    </source>
</evidence>
<evidence type="ECO:0000259" key="1">
    <source>
        <dbReference type="Pfam" id="PF07992"/>
    </source>
</evidence>
<evidence type="ECO:0000313" key="3">
    <source>
        <dbReference type="Proteomes" id="UP000826188"/>
    </source>
</evidence>
<sequence>MNHSFDAIIVGAGQAGPSLAGRLTAAGWTVALVERQHLGGTCVNVGCTPTKALVASAKAAHTLRHATDYGLPAVGDFRVNLAAVKARADAIVQGSRHSLETWLHGMAGCTLFHGTARFVSPTAMQVGDDVLEAPRIFLNVGARAHRPALPGIEQVPTLTSSSLLALTELPEHLLIVGGGVVGLEFAQLFRRLGSEVTLIERSPRLLPREDADVSAAVADVLRGEGVTLRLGAECIGLGRVDGQPEVRVRCATDDSPSRGSHLLLALGRQPNTDDLALDQAGLQTDKYG</sequence>
<dbReference type="PANTHER" id="PTHR43014:SF2">
    <property type="entry name" value="MERCURIC REDUCTASE"/>
    <property type="match status" value="1"/>
</dbReference>
<dbReference type="PANTHER" id="PTHR43014">
    <property type="entry name" value="MERCURIC REDUCTASE"/>
    <property type="match status" value="1"/>
</dbReference>
<keyword evidence="3" id="KW-1185">Reference proteome</keyword>
<accession>A0ABS6WYU7</accession>
<feature type="domain" description="FAD/NAD(P)-binding" evidence="1">
    <location>
        <begin position="6"/>
        <end position="288"/>
    </location>
</feature>